<evidence type="ECO:0000256" key="8">
    <source>
        <dbReference type="ARBA" id="ARBA00023126"/>
    </source>
</evidence>
<keyword evidence="8 10" id="KW-0570">Pentose shunt</keyword>
<dbReference type="UniPathway" id="UPA00115">
    <property type="reaction ID" value="UER00414"/>
</dbReference>
<organism evidence="11 12">
    <name type="scientific">Arthrobacter terricola</name>
    <dbReference type="NCBI Taxonomy" id="2547396"/>
    <lineage>
        <taxon>Bacteria</taxon>
        <taxon>Bacillati</taxon>
        <taxon>Actinomycetota</taxon>
        <taxon>Actinomycetes</taxon>
        <taxon>Micrococcales</taxon>
        <taxon>Micrococcaceae</taxon>
        <taxon>Arthrobacter</taxon>
    </lineage>
</organism>
<reference evidence="11 12" key="1">
    <citation type="submission" date="2019-03" db="EMBL/GenBank/DDBJ databases">
        <title>Whole genome sequence of Arthrobacter sp JH1-1.</title>
        <authorList>
            <person name="Trinh H.N."/>
        </authorList>
    </citation>
    <scope>NUCLEOTIDE SEQUENCE [LARGE SCALE GENOMIC DNA]</scope>
    <source>
        <strain evidence="11 12">JH1-1</strain>
    </source>
</reference>
<dbReference type="GO" id="GO:0005737">
    <property type="term" value="C:cytoplasm"/>
    <property type="evidence" value="ECO:0007669"/>
    <property type="project" value="UniProtKB-SubCell"/>
</dbReference>
<evidence type="ECO:0000256" key="6">
    <source>
        <dbReference type="ARBA" id="ARBA00022490"/>
    </source>
</evidence>
<dbReference type="Pfam" id="PF00923">
    <property type="entry name" value="TAL_FSA"/>
    <property type="match status" value="1"/>
</dbReference>
<dbReference type="EMBL" id="SMRU01000001">
    <property type="protein sequence ID" value="TDG01823.1"/>
    <property type="molecule type" value="Genomic_DNA"/>
</dbReference>
<comment type="caution">
    <text evidence="11">The sequence shown here is derived from an EMBL/GenBank/DDBJ whole genome shotgun (WGS) entry which is preliminary data.</text>
</comment>
<comment type="caution">
    <text evidence="10">Lacks conserved residue(s) required for the propagation of feature annotation.</text>
</comment>
<dbReference type="GO" id="GO:0006098">
    <property type="term" value="P:pentose-phosphate shunt"/>
    <property type="evidence" value="ECO:0007669"/>
    <property type="project" value="UniProtKB-UniRule"/>
</dbReference>
<evidence type="ECO:0000256" key="5">
    <source>
        <dbReference type="ARBA" id="ARBA00013151"/>
    </source>
</evidence>
<dbReference type="Proteomes" id="UP000295511">
    <property type="component" value="Unassembled WGS sequence"/>
</dbReference>
<dbReference type="GO" id="GO:0005975">
    <property type="term" value="P:carbohydrate metabolic process"/>
    <property type="evidence" value="ECO:0007669"/>
    <property type="project" value="InterPro"/>
</dbReference>
<keyword evidence="12" id="KW-1185">Reference proteome</keyword>
<evidence type="ECO:0000313" key="12">
    <source>
        <dbReference type="Proteomes" id="UP000295511"/>
    </source>
</evidence>
<dbReference type="InterPro" id="IPR004732">
    <property type="entry name" value="Transaldolase_2"/>
</dbReference>
<dbReference type="InterPro" id="IPR013785">
    <property type="entry name" value="Aldolase_TIM"/>
</dbReference>
<evidence type="ECO:0000256" key="4">
    <source>
        <dbReference type="ARBA" id="ARBA00008426"/>
    </source>
</evidence>
<name>A0A4R5L291_9MICC</name>
<protein>
    <recommendedName>
        <fullName evidence="5 10">Transaldolase</fullName>
        <ecNumber evidence="5 10">2.2.1.2</ecNumber>
    </recommendedName>
</protein>
<evidence type="ECO:0000256" key="2">
    <source>
        <dbReference type="ARBA" id="ARBA00004496"/>
    </source>
</evidence>
<keyword evidence="7 10" id="KW-0808">Transferase</keyword>
<dbReference type="Gene3D" id="3.20.20.70">
    <property type="entry name" value="Aldolase class I"/>
    <property type="match status" value="1"/>
</dbReference>
<dbReference type="HAMAP" id="MF_00493">
    <property type="entry name" value="Transaldolase_2"/>
    <property type="match status" value="1"/>
</dbReference>
<evidence type="ECO:0000256" key="10">
    <source>
        <dbReference type="HAMAP-Rule" id="MF_00493"/>
    </source>
</evidence>
<keyword evidence="6 10" id="KW-0963">Cytoplasm</keyword>
<dbReference type="EC" id="2.2.1.2" evidence="5 10"/>
<evidence type="ECO:0000313" key="11">
    <source>
        <dbReference type="EMBL" id="TDG01823.1"/>
    </source>
</evidence>
<dbReference type="InterPro" id="IPR001585">
    <property type="entry name" value="TAL/FSA"/>
</dbReference>
<dbReference type="NCBIfam" id="TIGR00876">
    <property type="entry name" value="tal_mycobact"/>
    <property type="match status" value="1"/>
</dbReference>
<dbReference type="GO" id="GO:0004801">
    <property type="term" value="F:transaldolase activity"/>
    <property type="evidence" value="ECO:0007669"/>
    <property type="project" value="UniProtKB-UniRule"/>
</dbReference>
<dbReference type="PANTHER" id="PTHR10683:SF31">
    <property type="entry name" value="TRANSALDOLASE"/>
    <property type="match status" value="1"/>
</dbReference>
<dbReference type="PANTHER" id="PTHR10683">
    <property type="entry name" value="TRANSALDOLASE"/>
    <property type="match status" value="1"/>
</dbReference>
<dbReference type="OrthoDB" id="9809101at2"/>
<comment type="pathway">
    <text evidence="3 10">Carbohydrate degradation; pentose phosphate pathway; D-glyceraldehyde 3-phosphate and beta-D-fructose 6-phosphate from D-ribose 5-phosphate and D-xylulose 5-phosphate (non-oxidative stage): step 2/3.</text>
</comment>
<dbReference type="SUPFAM" id="SSF51569">
    <property type="entry name" value="Aldolase"/>
    <property type="match status" value="1"/>
</dbReference>
<evidence type="ECO:0000256" key="3">
    <source>
        <dbReference type="ARBA" id="ARBA00004857"/>
    </source>
</evidence>
<comment type="similarity">
    <text evidence="4 10">Belongs to the transaldolase family. Type 2 subfamily.</text>
</comment>
<gene>
    <name evidence="10 11" type="primary">tal</name>
    <name evidence="11" type="ORF">E1809_00515</name>
</gene>
<evidence type="ECO:0000256" key="9">
    <source>
        <dbReference type="ARBA" id="ARBA00023270"/>
    </source>
</evidence>
<keyword evidence="9 10" id="KW-0704">Schiff base</keyword>
<comment type="subcellular location">
    <subcellularLocation>
        <location evidence="2 10">Cytoplasm</location>
    </subcellularLocation>
</comment>
<comment type="catalytic activity">
    <reaction evidence="10">
        <text>D-sedoheptulose 7-phosphate + D-glyceraldehyde 3-phosphate = D-erythrose 4-phosphate + beta-D-fructose 6-phosphate</text>
        <dbReference type="Rhea" id="RHEA:17053"/>
        <dbReference type="ChEBI" id="CHEBI:16897"/>
        <dbReference type="ChEBI" id="CHEBI:57483"/>
        <dbReference type="ChEBI" id="CHEBI:57634"/>
        <dbReference type="ChEBI" id="CHEBI:59776"/>
        <dbReference type="EC" id="2.2.1.2"/>
    </reaction>
</comment>
<proteinExistence type="inferred from homology"/>
<sequence>MLPARRPGARWPKSAGKGLTAITESIAAGISINVTLIFSLDRYRKVIDAYLGGLERAQAAGIGLSGIHSVASFFVSRVDAEIDKQLDAIGGDAAAALKGKAGIANARLAHEIYQQAFSSERAQRLINAGANPQRPLWASTGVKDPALPDTAYVVELVADGLVNTMPHKTLDAVDDHGEIRGDTITGTYADAKATLEALDGLGISYTRVTEKLEREGVQKFNASWDELVETVANALAQHRTASAADA</sequence>
<comment type="function">
    <text evidence="1 10">Transaldolase is important for the balance of metabolites in the pentose-phosphate pathway.</text>
</comment>
<accession>A0A4R5L291</accession>
<evidence type="ECO:0000256" key="7">
    <source>
        <dbReference type="ARBA" id="ARBA00022679"/>
    </source>
</evidence>
<evidence type="ECO:0000256" key="1">
    <source>
        <dbReference type="ARBA" id="ARBA00003518"/>
    </source>
</evidence>
<dbReference type="AlphaFoldDB" id="A0A4R5L291"/>